<name>A0A1J5QX80_9ZZZZ</name>
<evidence type="ECO:0000256" key="8">
    <source>
        <dbReference type="ARBA" id="ARBA00048478"/>
    </source>
</evidence>
<dbReference type="CDD" id="cd02020">
    <property type="entry name" value="CMPK"/>
    <property type="match status" value="1"/>
</dbReference>
<keyword evidence="5 11" id="KW-0418">Kinase</keyword>
<accession>A0A1J5QX80</accession>
<comment type="caution">
    <text evidence="11">The sequence shown here is derived from an EMBL/GenBank/DDBJ whole genome shotgun (WGS) entry which is preliminary data.</text>
</comment>
<dbReference type="GO" id="GO:0036431">
    <property type="term" value="F:dCMP kinase activity"/>
    <property type="evidence" value="ECO:0007669"/>
    <property type="project" value="InterPro"/>
</dbReference>
<reference evidence="11" key="1">
    <citation type="submission" date="2016-10" db="EMBL/GenBank/DDBJ databases">
        <title>Sequence of Gallionella enrichment culture.</title>
        <authorList>
            <person name="Poehlein A."/>
            <person name="Muehling M."/>
            <person name="Daniel R."/>
        </authorList>
    </citation>
    <scope>NUCLEOTIDE SEQUENCE</scope>
</reference>
<dbReference type="Gene3D" id="3.40.50.300">
    <property type="entry name" value="P-loop containing nucleotide triphosphate hydrolases"/>
    <property type="match status" value="1"/>
</dbReference>
<evidence type="ECO:0000256" key="2">
    <source>
        <dbReference type="ARBA" id="ARBA00012906"/>
    </source>
</evidence>
<gene>
    <name evidence="11" type="primary">cmk_7</name>
    <name evidence="11" type="ORF">GALL_337310</name>
</gene>
<dbReference type="AlphaFoldDB" id="A0A1J5QX80"/>
<comment type="catalytic activity">
    <reaction evidence="7">
        <text>dCMP + ATP = dCDP + ADP</text>
        <dbReference type="Rhea" id="RHEA:25094"/>
        <dbReference type="ChEBI" id="CHEBI:30616"/>
        <dbReference type="ChEBI" id="CHEBI:57566"/>
        <dbReference type="ChEBI" id="CHEBI:58593"/>
        <dbReference type="ChEBI" id="CHEBI:456216"/>
        <dbReference type="EC" id="2.7.4.25"/>
    </reaction>
</comment>
<feature type="domain" description="Cytidylate kinase" evidence="10">
    <location>
        <begin position="30"/>
        <end position="251"/>
    </location>
</feature>
<keyword evidence="3 11" id="KW-0808">Transferase</keyword>
<keyword evidence="6" id="KW-0067">ATP-binding</keyword>
<dbReference type="EMBL" id="MLJW01000617">
    <property type="protein sequence ID" value="OIQ84447.1"/>
    <property type="molecule type" value="Genomic_DNA"/>
</dbReference>
<dbReference type="NCBIfam" id="TIGR00017">
    <property type="entry name" value="cmk"/>
    <property type="match status" value="1"/>
</dbReference>
<feature type="region of interest" description="Disordered" evidence="9">
    <location>
        <begin position="1"/>
        <end position="26"/>
    </location>
</feature>
<comment type="catalytic activity">
    <reaction evidence="8">
        <text>CMP + ATP = CDP + ADP</text>
        <dbReference type="Rhea" id="RHEA:11600"/>
        <dbReference type="ChEBI" id="CHEBI:30616"/>
        <dbReference type="ChEBI" id="CHEBI:58069"/>
        <dbReference type="ChEBI" id="CHEBI:60377"/>
        <dbReference type="ChEBI" id="CHEBI:456216"/>
        <dbReference type="EC" id="2.7.4.25"/>
    </reaction>
</comment>
<comment type="similarity">
    <text evidence="1">Belongs to the cytidylate kinase family. Type 1 subfamily.</text>
</comment>
<evidence type="ECO:0000256" key="7">
    <source>
        <dbReference type="ARBA" id="ARBA00047615"/>
    </source>
</evidence>
<dbReference type="InterPro" id="IPR011994">
    <property type="entry name" value="Cytidylate_kinase_dom"/>
</dbReference>
<dbReference type="SUPFAM" id="SSF52540">
    <property type="entry name" value="P-loop containing nucleoside triphosphate hydrolases"/>
    <property type="match status" value="1"/>
</dbReference>
<dbReference type="HAMAP" id="MF_00238">
    <property type="entry name" value="Cytidyl_kinase_type1"/>
    <property type="match status" value="1"/>
</dbReference>
<protein>
    <recommendedName>
        <fullName evidence="2">(d)CMP kinase</fullName>
        <ecNumber evidence="2">2.7.4.25</ecNumber>
    </recommendedName>
</protein>
<evidence type="ECO:0000259" key="10">
    <source>
        <dbReference type="Pfam" id="PF02224"/>
    </source>
</evidence>
<evidence type="ECO:0000256" key="3">
    <source>
        <dbReference type="ARBA" id="ARBA00022679"/>
    </source>
</evidence>
<feature type="compositionally biased region" description="Basic and acidic residues" evidence="9">
    <location>
        <begin position="1"/>
        <end position="13"/>
    </location>
</feature>
<sequence>MTTPDERGQDRSTDLMAGAPGPTRPRPLVVAIDGPSGSGKSSVSRGVAEQLGLAYLDTGAMYRAATWWCLRLGLDLTDRDAVAEAVRGLPLVQGLEPSAPTVRVAGIDVAEAIRTTEISAAVSAVATNLDVRAELRRRQRDLIEAERHAGAVSDGRGVVAEGRDITTVVAPDADVRVLLTASEDARLARRAREIHGNADADALASTRDQVLRRDADDSTVVQFHLAADGVVTLDSSALDLDGTIAAVVDIIAAVTGLAADGRSPDGPAEPGTP</sequence>
<evidence type="ECO:0000256" key="6">
    <source>
        <dbReference type="ARBA" id="ARBA00022840"/>
    </source>
</evidence>
<dbReference type="Pfam" id="PF02224">
    <property type="entry name" value="Cytidylate_kin"/>
    <property type="match status" value="1"/>
</dbReference>
<organism evidence="11">
    <name type="scientific">mine drainage metagenome</name>
    <dbReference type="NCBI Taxonomy" id="410659"/>
    <lineage>
        <taxon>unclassified sequences</taxon>
        <taxon>metagenomes</taxon>
        <taxon>ecological metagenomes</taxon>
    </lineage>
</organism>
<proteinExistence type="inferred from homology"/>
<keyword evidence="4" id="KW-0547">Nucleotide-binding</keyword>
<dbReference type="InterPro" id="IPR027417">
    <property type="entry name" value="P-loop_NTPase"/>
</dbReference>
<dbReference type="InterPro" id="IPR003136">
    <property type="entry name" value="Cytidylate_kin"/>
</dbReference>
<evidence type="ECO:0000313" key="11">
    <source>
        <dbReference type="EMBL" id="OIQ84447.1"/>
    </source>
</evidence>
<evidence type="ECO:0000256" key="4">
    <source>
        <dbReference type="ARBA" id="ARBA00022741"/>
    </source>
</evidence>
<dbReference type="GO" id="GO:0036430">
    <property type="term" value="F:CMP kinase activity"/>
    <property type="evidence" value="ECO:0007669"/>
    <property type="project" value="RHEA"/>
</dbReference>
<evidence type="ECO:0000256" key="5">
    <source>
        <dbReference type="ARBA" id="ARBA00022777"/>
    </source>
</evidence>
<evidence type="ECO:0000256" key="1">
    <source>
        <dbReference type="ARBA" id="ARBA00009427"/>
    </source>
</evidence>
<dbReference type="GO" id="GO:0005524">
    <property type="term" value="F:ATP binding"/>
    <property type="evidence" value="ECO:0007669"/>
    <property type="project" value="UniProtKB-KW"/>
</dbReference>
<evidence type="ECO:0000256" key="9">
    <source>
        <dbReference type="SAM" id="MobiDB-lite"/>
    </source>
</evidence>
<dbReference type="EC" id="2.7.4.25" evidence="2"/>